<keyword evidence="1" id="KW-0560">Oxidoreductase</keyword>
<dbReference type="PANTHER" id="PTHR10366">
    <property type="entry name" value="NAD DEPENDENT EPIMERASE/DEHYDRATASE"/>
    <property type="match status" value="1"/>
</dbReference>
<dbReference type="Gene3D" id="3.40.50.720">
    <property type="entry name" value="NAD(P)-binding Rossmann-like Domain"/>
    <property type="match status" value="1"/>
</dbReference>
<dbReference type="PANTHER" id="PTHR10366:SF564">
    <property type="entry name" value="STEROL-4-ALPHA-CARBOXYLATE 3-DEHYDROGENASE, DECARBOXYLATING"/>
    <property type="match status" value="1"/>
</dbReference>
<accession>A0AAX6MV91</accession>
<dbReference type="InterPro" id="IPR001509">
    <property type="entry name" value="Epimerase_deHydtase"/>
</dbReference>
<proteinExistence type="inferred from homology"/>
<evidence type="ECO:0000313" key="4">
    <source>
        <dbReference type="EMBL" id="KAK6956580.1"/>
    </source>
</evidence>
<dbReference type="Pfam" id="PF01370">
    <property type="entry name" value="Epimerase"/>
    <property type="match status" value="1"/>
</dbReference>
<evidence type="ECO:0000313" key="5">
    <source>
        <dbReference type="Proteomes" id="UP001369815"/>
    </source>
</evidence>
<evidence type="ECO:0000256" key="2">
    <source>
        <dbReference type="ARBA" id="ARBA00023445"/>
    </source>
</evidence>
<comment type="caution">
    <text evidence="4">The sequence shown here is derived from an EMBL/GenBank/DDBJ whole genome shotgun (WGS) entry which is preliminary data.</text>
</comment>
<name>A0AAX6MV91_9PEZI</name>
<evidence type="ECO:0000259" key="3">
    <source>
        <dbReference type="Pfam" id="PF01370"/>
    </source>
</evidence>
<protein>
    <recommendedName>
        <fullName evidence="3">NAD-dependent epimerase/dehydratase domain-containing protein</fullName>
    </recommendedName>
</protein>
<dbReference type="Proteomes" id="UP001369815">
    <property type="component" value="Unassembled WGS sequence"/>
</dbReference>
<organism evidence="4 5">
    <name type="scientific">Daldinia eschscholtzii</name>
    <dbReference type="NCBI Taxonomy" id="292717"/>
    <lineage>
        <taxon>Eukaryota</taxon>
        <taxon>Fungi</taxon>
        <taxon>Dikarya</taxon>
        <taxon>Ascomycota</taxon>
        <taxon>Pezizomycotina</taxon>
        <taxon>Sordariomycetes</taxon>
        <taxon>Xylariomycetidae</taxon>
        <taxon>Xylariales</taxon>
        <taxon>Hypoxylaceae</taxon>
        <taxon>Daldinia</taxon>
    </lineage>
</organism>
<dbReference type="SUPFAM" id="SSF51735">
    <property type="entry name" value="NAD(P)-binding Rossmann-fold domains"/>
    <property type="match status" value="1"/>
</dbReference>
<evidence type="ECO:0000256" key="1">
    <source>
        <dbReference type="ARBA" id="ARBA00023002"/>
    </source>
</evidence>
<dbReference type="EMBL" id="JBANMG010000002">
    <property type="protein sequence ID" value="KAK6956580.1"/>
    <property type="molecule type" value="Genomic_DNA"/>
</dbReference>
<dbReference type="AlphaFoldDB" id="A0AAX6MV91"/>
<reference evidence="4 5" key="1">
    <citation type="journal article" date="2024" name="Front Chem Biol">
        <title>Unveiling the potential of Daldinia eschscholtzii MFLUCC 19-0629 through bioactivity and bioinformatics studies for enhanced sustainable agriculture production.</title>
        <authorList>
            <person name="Brooks S."/>
            <person name="Weaver J.A."/>
            <person name="Klomchit A."/>
            <person name="Alharthi S.A."/>
            <person name="Onlamun T."/>
            <person name="Nurani R."/>
            <person name="Vong T.K."/>
            <person name="Alberti F."/>
            <person name="Greco C."/>
        </authorList>
    </citation>
    <scope>NUCLEOTIDE SEQUENCE [LARGE SCALE GENOMIC DNA]</scope>
    <source>
        <strain evidence="4">MFLUCC 19-0629</strain>
    </source>
</reference>
<dbReference type="InterPro" id="IPR036291">
    <property type="entry name" value="NAD(P)-bd_dom_sf"/>
</dbReference>
<comment type="similarity">
    <text evidence="2">Belongs to the NAD(P)-dependent epimerase/dehydratase family. Dihydroflavonol-4-reductase subfamily.</text>
</comment>
<keyword evidence="5" id="KW-1185">Reference proteome</keyword>
<dbReference type="InterPro" id="IPR050425">
    <property type="entry name" value="NAD(P)_dehydrat-like"/>
</dbReference>
<sequence length="346" mass="37137">MATPQKKGTILVTGAGGYVGGQIVREALESGYSVRITARTESSATRTISHYPSYTSLLSYTLVPDMTVLESYAAAFADGAIVGIVHSASPLVFNPQDNVRDLLDPAIKGATTILEAALKYGGGKVKRVVATSSFAAVVDPEKGTRPGHTYDEKDWNPVTWEGAVKAQKVIAYVSSKALAERAMWAWIDAHPDAGITLATICPPWVFGPYVHVPSRAAALSESVQLLNNIIDSPSIPAFDFGGYADSREVAAAHVRALEVPEAAGQRFLVGQDFRYQAAVDAAREELPEARERLPVGKTGDRTPEDAYHVDGSKATRVLGLKYGTLKDTAVETYKQLFELRALEAKA</sequence>
<feature type="domain" description="NAD-dependent epimerase/dehydratase" evidence="3">
    <location>
        <begin position="10"/>
        <end position="270"/>
    </location>
</feature>
<gene>
    <name evidence="4" type="ORF">Daesc_001858</name>
</gene>
<dbReference type="GO" id="GO:0016616">
    <property type="term" value="F:oxidoreductase activity, acting on the CH-OH group of donors, NAD or NADP as acceptor"/>
    <property type="evidence" value="ECO:0007669"/>
    <property type="project" value="TreeGrafter"/>
</dbReference>